<accession>A0AAW5F876</accession>
<dbReference type="AlphaFoldDB" id="A0AAW5F876"/>
<organism evidence="2 3">
    <name type="scientific">Clostridium symbiosum</name>
    <name type="common">Bacteroides symbiosus</name>
    <dbReference type="NCBI Taxonomy" id="1512"/>
    <lineage>
        <taxon>Bacteria</taxon>
        <taxon>Bacillati</taxon>
        <taxon>Bacillota</taxon>
        <taxon>Clostridia</taxon>
        <taxon>Lachnospirales</taxon>
        <taxon>Lachnospiraceae</taxon>
        <taxon>Otoolea</taxon>
    </lineage>
</organism>
<protein>
    <submittedName>
        <fullName evidence="2">GIY-YIG nuclease family protein</fullName>
    </submittedName>
</protein>
<comment type="caution">
    <text evidence="2">The sequence shown here is derived from an EMBL/GenBank/DDBJ whole genome shotgun (WGS) entry which is preliminary data.</text>
</comment>
<evidence type="ECO:0000313" key="2">
    <source>
        <dbReference type="EMBL" id="MCK0088051.1"/>
    </source>
</evidence>
<dbReference type="RefSeq" id="WP_247213296.1">
    <property type="nucleotide sequence ID" value="NZ_JAINVB010000001.1"/>
</dbReference>
<proteinExistence type="predicted"/>
<gene>
    <name evidence="2" type="ORF">K5I21_19680</name>
</gene>
<name>A0AAW5F876_CLOSY</name>
<dbReference type="SUPFAM" id="SSF82771">
    <property type="entry name" value="GIY-YIG endonuclease"/>
    <property type="match status" value="1"/>
</dbReference>
<dbReference type="InterPro" id="IPR035901">
    <property type="entry name" value="GIY-YIG_endonuc_sf"/>
</dbReference>
<dbReference type="PROSITE" id="PS50164">
    <property type="entry name" value="GIY_YIG"/>
    <property type="match status" value="1"/>
</dbReference>
<sequence length="118" mass="13829">MGLNYKIDSFDIAGFEIEYEQYRTKPLDSVCGEARVYKSYPIVYILYNNSKIYIGESSRFLKRVKEHSNIIKREKLKQLLIIYGTLFNASVIKELETALIACFLAEKKSVEYRRISKI</sequence>
<evidence type="ECO:0000259" key="1">
    <source>
        <dbReference type="PROSITE" id="PS50164"/>
    </source>
</evidence>
<dbReference type="InterPro" id="IPR000305">
    <property type="entry name" value="GIY-YIG_endonuc"/>
</dbReference>
<evidence type="ECO:0000313" key="3">
    <source>
        <dbReference type="Proteomes" id="UP001203136"/>
    </source>
</evidence>
<feature type="domain" description="GIY-YIG" evidence="1">
    <location>
        <begin position="39"/>
        <end position="110"/>
    </location>
</feature>
<reference evidence="2" key="1">
    <citation type="journal article" date="2022" name="Cell Host Microbe">
        <title>Colonization of the live biotherapeutic product VE303 and modulation of the microbiota and metabolites in healthy volunteers.</title>
        <authorList>
            <person name="Dsouza M."/>
            <person name="Menon R."/>
            <person name="Crossette E."/>
            <person name="Bhattarai S.K."/>
            <person name="Schneider J."/>
            <person name="Kim Y.G."/>
            <person name="Reddy S."/>
            <person name="Caballero S."/>
            <person name="Felix C."/>
            <person name="Cornacchione L."/>
            <person name="Hendrickson J."/>
            <person name="Watson A.R."/>
            <person name="Minot S.S."/>
            <person name="Greenfield N."/>
            <person name="Schopf L."/>
            <person name="Szabady R."/>
            <person name="Patarroyo J."/>
            <person name="Smith W."/>
            <person name="Harrison P."/>
            <person name="Kuijper E.J."/>
            <person name="Kelly C.P."/>
            <person name="Olle B."/>
            <person name="Bobilev D."/>
            <person name="Silber J.L."/>
            <person name="Bucci V."/>
            <person name="Roberts B."/>
            <person name="Faith J."/>
            <person name="Norman J.M."/>
        </authorList>
    </citation>
    <scope>NUCLEOTIDE SEQUENCE</scope>
    <source>
        <strain evidence="2">VE303-04</strain>
    </source>
</reference>
<dbReference type="Proteomes" id="UP001203136">
    <property type="component" value="Unassembled WGS sequence"/>
</dbReference>
<dbReference type="EMBL" id="JAINVB010000001">
    <property type="protein sequence ID" value="MCK0088051.1"/>
    <property type="molecule type" value="Genomic_DNA"/>
</dbReference>